<dbReference type="InterPro" id="IPR036505">
    <property type="entry name" value="Amidase/PGRP_sf"/>
</dbReference>
<gene>
    <name evidence="2" type="ORF">OHAE_923</name>
</gene>
<dbReference type="SUPFAM" id="SSF55846">
    <property type="entry name" value="N-acetylmuramoyl-L-alanine amidase-like"/>
    <property type="match status" value="1"/>
</dbReference>
<dbReference type="PANTHER" id="PTHR11022:SF41">
    <property type="entry name" value="PEPTIDOGLYCAN-RECOGNITION PROTEIN LC-RELATED"/>
    <property type="match status" value="1"/>
</dbReference>
<proteinExistence type="predicted"/>
<dbReference type="GO" id="GO:0008745">
    <property type="term" value="F:N-acetylmuramoyl-L-alanine amidase activity"/>
    <property type="evidence" value="ECO:0007669"/>
    <property type="project" value="UniProtKB-EC"/>
</dbReference>
<evidence type="ECO:0000259" key="1">
    <source>
        <dbReference type="Pfam" id="PF01510"/>
    </source>
</evidence>
<dbReference type="Pfam" id="PF01510">
    <property type="entry name" value="Amidase_2"/>
    <property type="match status" value="1"/>
</dbReference>
<dbReference type="InterPro" id="IPR002502">
    <property type="entry name" value="Amidase_domain"/>
</dbReference>
<keyword evidence="2" id="KW-0378">Hydrolase</keyword>
<dbReference type="EMBL" id="OOFM01000005">
    <property type="protein sequence ID" value="SPL65056.1"/>
    <property type="molecule type" value="Genomic_DNA"/>
</dbReference>
<feature type="domain" description="N-acetylmuramoyl-L-alanine amidase" evidence="1">
    <location>
        <begin position="10"/>
        <end position="101"/>
    </location>
</feature>
<dbReference type="Gene3D" id="3.40.80.10">
    <property type="entry name" value="Peptidoglycan recognition protein-like"/>
    <property type="match status" value="1"/>
</dbReference>
<organism evidence="2 3">
    <name type="scientific">Ochrobactrum soli</name>
    <dbReference type="NCBI Taxonomy" id="2448455"/>
    <lineage>
        <taxon>Bacteria</taxon>
        <taxon>Pseudomonadati</taxon>
        <taxon>Pseudomonadota</taxon>
        <taxon>Alphaproteobacteria</taxon>
        <taxon>Hyphomicrobiales</taxon>
        <taxon>Brucellaceae</taxon>
        <taxon>Brucella/Ochrobactrum group</taxon>
        <taxon>Ochrobactrum</taxon>
    </lineage>
</organism>
<dbReference type="Proteomes" id="UP000246073">
    <property type="component" value="Unassembled WGS sequence"/>
</dbReference>
<reference evidence="3" key="1">
    <citation type="submission" date="2017-12" db="EMBL/GenBank/DDBJ databases">
        <authorList>
            <person name="Diaz M."/>
        </authorList>
    </citation>
    <scope>NUCLEOTIDE SEQUENCE [LARGE SCALE GENOMIC DNA]</scope>
    <source>
        <strain evidence="3">FI11154</strain>
    </source>
</reference>
<dbReference type="AlphaFoldDB" id="A0A2P9HLS8"/>
<accession>A0A2P9HLS8</accession>
<sequence length="117" mass="12996">MWHTRDNGWKDIGYHYVIYRDGSVHPGRPVDQVGAHVAGHNSGSIGVVYVGGVDKNMKPKDTRTPEQKVALRKLLGELVQKYKITTLCGHRDFDKGKACPSFDAKSEYADILKGEAI</sequence>
<protein>
    <submittedName>
        <fullName evidence="2">N-acetylmuramoyl-L-alanine amidase</fullName>
        <ecNumber evidence="2">3.5.1.28</ecNumber>
    </submittedName>
</protein>
<evidence type="ECO:0000313" key="3">
    <source>
        <dbReference type="Proteomes" id="UP000246073"/>
    </source>
</evidence>
<dbReference type="GO" id="GO:0009253">
    <property type="term" value="P:peptidoglycan catabolic process"/>
    <property type="evidence" value="ECO:0007669"/>
    <property type="project" value="InterPro"/>
</dbReference>
<dbReference type="PANTHER" id="PTHR11022">
    <property type="entry name" value="PEPTIDOGLYCAN RECOGNITION PROTEIN"/>
    <property type="match status" value="1"/>
</dbReference>
<dbReference type="InterPro" id="IPR015510">
    <property type="entry name" value="PGRP"/>
</dbReference>
<dbReference type="CDD" id="cd06583">
    <property type="entry name" value="PGRP"/>
    <property type="match status" value="1"/>
</dbReference>
<name>A0A2P9HLS8_9HYPH</name>
<dbReference type="EC" id="3.5.1.28" evidence="2"/>
<evidence type="ECO:0000313" key="2">
    <source>
        <dbReference type="EMBL" id="SPL65056.1"/>
    </source>
</evidence>